<keyword evidence="3" id="KW-1185">Reference proteome</keyword>
<protein>
    <submittedName>
        <fullName evidence="2">Uncharacterized protein</fullName>
    </submittedName>
</protein>
<organism evidence="2 3">
    <name type="scientific">Stephania cephalantha</name>
    <dbReference type="NCBI Taxonomy" id="152367"/>
    <lineage>
        <taxon>Eukaryota</taxon>
        <taxon>Viridiplantae</taxon>
        <taxon>Streptophyta</taxon>
        <taxon>Embryophyta</taxon>
        <taxon>Tracheophyta</taxon>
        <taxon>Spermatophyta</taxon>
        <taxon>Magnoliopsida</taxon>
        <taxon>Ranunculales</taxon>
        <taxon>Menispermaceae</taxon>
        <taxon>Menispermoideae</taxon>
        <taxon>Cissampelideae</taxon>
        <taxon>Stephania</taxon>
    </lineage>
</organism>
<name>A0AAP0HMX1_9MAGN</name>
<evidence type="ECO:0000313" key="2">
    <source>
        <dbReference type="EMBL" id="KAK9088755.1"/>
    </source>
</evidence>
<dbReference type="Proteomes" id="UP001419268">
    <property type="component" value="Unassembled WGS sequence"/>
</dbReference>
<evidence type="ECO:0000256" key="1">
    <source>
        <dbReference type="SAM" id="MobiDB-lite"/>
    </source>
</evidence>
<feature type="compositionally biased region" description="Gly residues" evidence="1">
    <location>
        <begin position="74"/>
        <end position="83"/>
    </location>
</feature>
<dbReference type="AlphaFoldDB" id="A0AAP0HMX1"/>
<feature type="compositionally biased region" description="Low complexity" evidence="1">
    <location>
        <begin position="16"/>
        <end position="33"/>
    </location>
</feature>
<accession>A0AAP0HMX1</accession>
<sequence>MEEGRRRGRWSSAWTAGCRRGSEARAAGRSSGSGERRTTVGDPAVSRRRHGGGSARYCEGARRSLGRSQQRTSRGGGRRGGVSGSAPATTADRLRWRDDSARLAGWRRVSRRPRTAYTEEVQRVGNGGRRAVAGSAARERRAAPGSGDARANARTPVRDKGRAARGGGGATVVPAAAAPDGAVARLRRRHGERRDGVVGPIGGVTSTNFDDTMEGQVSRTRVSDWSGCRLATGAMTSSHSIRNEMCFIRGAVDIPHSRHFRYGDAVSDDRVCLALPRLCDPDPVAPAFVPPNMAFEATKAFPFDGAPTSSRHFNATPIMMNLFGSTSTHDDGMRDIDDIQREDAQNPADMGHSNVPLALNPSSHRLHSIVSSSRRLVVFTASSHRLHRTLTRVLTLLLVNSL</sequence>
<feature type="region of interest" description="Disordered" evidence="1">
    <location>
        <begin position="125"/>
        <end position="174"/>
    </location>
</feature>
<evidence type="ECO:0000313" key="3">
    <source>
        <dbReference type="Proteomes" id="UP001419268"/>
    </source>
</evidence>
<reference evidence="2 3" key="1">
    <citation type="submission" date="2024-01" db="EMBL/GenBank/DDBJ databases">
        <title>Genome assemblies of Stephania.</title>
        <authorList>
            <person name="Yang L."/>
        </authorList>
    </citation>
    <scope>NUCLEOTIDE SEQUENCE [LARGE SCALE GENOMIC DNA]</scope>
    <source>
        <strain evidence="2">JXDWG</strain>
        <tissue evidence="2">Leaf</tissue>
    </source>
</reference>
<gene>
    <name evidence="2" type="ORF">Scep_027837</name>
</gene>
<proteinExistence type="predicted"/>
<comment type="caution">
    <text evidence="2">The sequence shown here is derived from an EMBL/GenBank/DDBJ whole genome shotgun (WGS) entry which is preliminary data.</text>
</comment>
<dbReference type="EMBL" id="JBBNAG010000012">
    <property type="protein sequence ID" value="KAK9088755.1"/>
    <property type="molecule type" value="Genomic_DNA"/>
</dbReference>
<feature type="region of interest" description="Disordered" evidence="1">
    <location>
        <begin position="1"/>
        <end position="96"/>
    </location>
</feature>